<evidence type="ECO:0000256" key="10">
    <source>
        <dbReference type="SAM" id="Phobius"/>
    </source>
</evidence>
<feature type="region of interest" description="Disordered" evidence="9">
    <location>
        <begin position="383"/>
        <end position="416"/>
    </location>
</feature>
<gene>
    <name evidence="13" type="ORF">BS50DRAFT_632985</name>
</gene>
<dbReference type="CDD" id="cd03244">
    <property type="entry name" value="ABCC_MRP_domain2"/>
    <property type="match status" value="1"/>
</dbReference>
<dbReference type="Gene3D" id="1.20.1560.10">
    <property type="entry name" value="ABC transporter type 1, transmembrane domain"/>
    <property type="match status" value="2"/>
</dbReference>
<evidence type="ECO:0000313" key="13">
    <source>
        <dbReference type="EMBL" id="PSN69189.1"/>
    </source>
</evidence>
<feature type="region of interest" description="Disordered" evidence="9">
    <location>
        <begin position="873"/>
        <end position="897"/>
    </location>
</feature>
<dbReference type="PROSITE" id="PS50929">
    <property type="entry name" value="ABC_TM1F"/>
    <property type="match status" value="2"/>
</dbReference>
<feature type="transmembrane region" description="Helical" evidence="10">
    <location>
        <begin position="624"/>
        <end position="643"/>
    </location>
</feature>
<evidence type="ECO:0000256" key="1">
    <source>
        <dbReference type="ARBA" id="ARBA00004141"/>
    </source>
</evidence>
<feature type="transmembrane region" description="Helical" evidence="10">
    <location>
        <begin position="40"/>
        <end position="61"/>
    </location>
</feature>
<dbReference type="GO" id="GO:0005737">
    <property type="term" value="C:cytoplasm"/>
    <property type="evidence" value="ECO:0007669"/>
    <property type="project" value="UniProtKB-ARBA"/>
</dbReference>
<evidence type="ECO:0000256" key="6">
    <source>
        <dbReference type="ARBA" id="ARBA00022840"/>
    </source>
</evidence>
<evidence type="ECO:0000256" key="9">
    <source>
        <dbReference type="SAM" id="MobiDB-lite"/>
    </source>
</evidence>
<dbReference type="Pfam" id="PF00664">
    <property type="entry name" value="ABC_membrane"/>
    <property type="match status" value="2"/>
</dbReference>
<feature type="domain" description="ABC transporter" evidence="11">
    <location>
        <begin position="668"/>
        <end position="892"/>
    </location>
</feature>
<dbReference type="InterPro" id="IPR003439">
    <property type="entry name" value="ABC_transporter-like_ATP-bd"/>
</dbReference>
<dbReference type="GO" id="GO:0016020">
    <property type="term" value="C:membrane"/>
    <property type="evidence" value="ECO:0007669"/>
    <property type="project" value="UniProtKB-SubCell"/>
</dbReference>
<accession>A0A2T2NUZ7</accession>
<feature type="compositionally biased region" description="Polar residues" evidence="9">
    <location>
        <begin position="391"/>
        <end position="404"/>
    </location>
</feature>
<dbReference type="InterPro" id="IPR036640">
    <property type="entry name" value="ABC1_TM_sf"/>
</dbReference>
<evidence type="ECO:0000313" key="14">
    <source>
        <dbReference type="Proteomes" id="UP000240883"/>
    </source>
</evidence>
<dbReference type="STRING" id="1448308.A0A2T2NUZ7"/>
<feature type="transmembrane region" description="Helical" evidence="10">
    <location>
        <begin position="97"/>
        <end position="119"/>
    </location>
</feature>
<evidence type="ECO:0000256" key="7">
    <source>
        <dbReference type="ARBA" id="ARBA00022989"/>
    </source>
</evidence>
<feature type="transmembrane region" description="Helical" evidence="10">
    <location>
        <begin position="149"/>
        <end position="167"/>
    </location>
</feature>
<dbReference type="Gene3D" id="3.40.50.300">
    <property type="entry name" value="P-loop containing nucleotide triphosphate hydrolases"/>
    <property type="match status" value="2"/>
</dbReference>
<feature type="domain" description="ABC transmembrane type-1" evidence="12">
    <location>
        <begin position="295"/>
        <end position="638"/>
    </location>
</feature>
<feature type="transmembrane region" description="Helical" evidence="10">
    <location>
        <begin position="1088"/>
        <end position="1107"/>
    </location>
</feature>
<reference evidence="13 14" key="1">
    <citation type="journal article" date="2018" name="Front. Microbiol.">
        <title>Genome-Wide Analysis of Corynespora cassiicola Leaf Fall Disease Putative Effectors.</title>
        <authorList>
            <person name="Lopez D."/>
            <person name="Ribeiro S."/>
            <person name="Label P."/>
            <person name="Fumanal B."/>
            <person name="Venisse J.S."/>
            <person name="Kohler A."/>
            <person name="de Oliveira R.R."/>
            <person name="Labutti K."/>
            <person name="Lipzen A."/>
            <person name="Lail K."/>
            <person name="Bauer D."/>
            <person name="Ohm R.A."/>
            <person name="Barry K.W."/>
            <person name="Spatafora J."/>
            <person name="Grigoriev I.V."/>
            <person name="Martin F.M."/>
            <person name="Pujade-Renaud V."/>
        </authorList>
    </citation>
    <scope>NUCLEOTIDE SEQUENCE [LARGE SCALE GENOMIC DNA]</scope>
    <source>
        <strain evidence="13 14">Philippines</strain>
    </source>
</reference>
<sequence length="1490" mass="167233">MTSEQMPMLLHHWGTWQDIPPLSQCHKFWDIRTARFTPCFLPFITAFPAILATFILFLYSLKIFSAYRPQWTKPFAKEGKEFPDEIGPDPIRRRPIVATYGLLAVSLVGLALQITTVFVPFRQLAAIYPSVSWAIAACIVVFDRPRTASMSLLTLFTGLLLTQLIVLSHNKASFTIQDLPLLLAPVTAVSGILLVLNMPLRDPLLPNEEISTVHSTPTAELRSPEDDLTPWQYMTVSWMQPLIRTGRERQLNDEDVWDLAYEFKHARLHNAFRTLKGSVTRRLLQANGMDLLRTTVFGMVQLITTVLTPVLLQRLLASMKDAASPPSATITYAVISLVLRMISTQCGVFNLWYQRRAYERSRGELITMLYEKTLNRKIKGAKQEVNDDHNGNANGHSNGESNGETEPLLPSAANDKSKSRGIFRKLWNKFCAIILRSKKNDTEKANDAASMGKILNLMRNDVYEIAQRFWEFSDIITKPTGAIFTTLLIWQMLGWSCLLGVLAMAATQAVNVVVARYQVYFEKKRRVATDEKLQRTTQFIESIRHLRWYGWQEAWLKDILESRQKELHLRIIQIIFYTSLSFVLRFGAGIFPTVAFYAFSVLARKPLGVDLIFPALDLFNMLEAYLRALPPLVTTLLNAYVAMGRIEGFMKEPDKEQSDVVPEGTEKLHLQNASFAWPGVDKNVLEDITLEFPSGLTVIYGEVAAGKTALLQALLGELDKTGGEFVRPDEVVGYCAQTPWLQSMSIRDNILFSASYDGDRYKQVLDACELRTDMKEFKHGDLSNIGENGIGLSGGQKARVALARAVYSKANLLFLDDPLSALDHQTAHSIVTKLLAGPLLKDRTTVLVTHRTELCHGLAKQWVQLENGRASIHEPREDENTLQKTTTNESISEEEAKKREEEMAAAVPDKFIEDEKRASGGVKMRVYWRYIRAGTLRWWTISIVVMLIYRALDVAQVWFIKAWGEGYDGKPKGIFGFLPPPAEQPFPWLAWFFLFVAATAILFWWTNLIMFGVGYHAAKSIFKEAIDRVAHATFRFYDVTPVGRLMNRLTSDMNTIDGDLSVMFTIFAWQFIGWLSCVVVILGSTPAFMVFGLFLCFGFAYYFYRFLPTSQSLRRLEMVSLSPLMSNFGALVEGLTTVRAFSAQSRFQARVIEVVDSFQKNDHFYWSLQAWLSFRFSSMSASSTLIMSLIAVFMGIGPGLTAFVLVTASKFVTHTDAMCRIYGMLEMDFTSVERVVELLDLEQETPGVVDPPAHWPTYSGDIVFEDVSIRYAPNLDPALQNITLRIPAGSNTAVIGRTGSGKSTLALSLLATITPESGRILIDGLDVSTVNKQALRSRVTFLAQEPVLFPGSMRKNLDPLDEYSDAACESVLAKIAGNHNWTLSTSIEGGGKGLSQGQRQLVGLARAMLRRSPVLIMDEATASIDFETAQRIQSVLREEMRESTVITIAHRLEAVKNADFCIVLGKGRLEKAGRARDMLADGGEYSSMLA</sequence>
<dbReference type="GO" id="GO:0140359">
    <property type="term" value="F:ABC-type transporter activity"/>
    <property type="evidence" value="ECO:0007669"/>
    <property type="project" value="InterPro"/>
</dbReference>
<dbReference type="InterPro" id="IPR003593">
    <property type="entry name" value="AAA+_ATPase"/>
</dbReference>
<dbReference type="PANTHER" id="PTHR24223">
    <property type="entry name" value="ATP-BINDING CASSETTE SUB-FAMILY C"/>
    <property type="match status" value="1"/>
</dbReference>
<dbReference type="PROSITE" id="PS50893">
    <property type="entry name" value="ABC_TRANSPORTER_2"/>
    <property type="match status" value="2"/>
</dbReference>
<dbReference type="InterPro" id="IPR027417">
    <property type="entry name" value="P-loop_NTPase"/>
</dbReference>
<dbReference type="PROSITE" id="PS00211">
    <property type="entry name" value="ABC_TRANSPORTER_1"/>
    <property type="match status" value="2"/>
</dbReference>
<feature type="transmembrane region" description="Helical" evidence="10">
    <location>
        <begin position="938"/>
        <end position="960"/>
    </location>
</feature>
<evidence type="ECO:0000259" key="11">
    <source>
        <dbReference type="PROSITE" id="PS50893"/>
    </source>
</evidence>
<feature type="domain" description="ABC transporter" evidence="11">
    <location>
        <begin position="1262"/>
        <end position="1490"/>
    </location>
</feature>
<dbReference type="OrthoDB" id="6500128at2759"/>
<feature type="transmembrane region" description="Helical" evidence="10">
    <location>
        <begin position="988"/>
        <end position="1013"/>
    </location>
</feature>
<feature type="transmembrane region" description="Helical" evidence="10">
    <location>
        <begin position="291"/>
        <end position="312"/>
    </location>
</feature>
<evidence type="ECO:0000259" key="12">
    <source>
        <dbReference type="PROSITE" id="PS50929"/>
    </source>
</evidence>
<feature type="domain" description="ABC transmembrane type-1" evidence="12">
    <location>
        <begin position="941"/>
        <end position="1208"/>
    </location>
</feature>
<dbReference type="GO" id="GO:0005524">
    <property type="term" value="F:ATP binding"/>
    <property type="evidence" value="ECO:0007669"/>
    <property type="project" value="UniProtKB-KW"/>
</dbReference>
<feature type="transmembrane region" description="Helical" evidence="10">
    <location>
        <begin position="574"/>
        <end position="599"/>
    </location>
</feature>
<feature type="transmembrane region" description="Helical" evidence="10">
    <location>
        <begin position="1185"/>
        <end position="1206"/>
    </location>
</feature>
<name>A0A2T2NUZ7_CORCC</name>
<evidence type="ECO:0000256" key="2">
    <source>
        <dbReference type="ARBA" id="ARBA00022448"/>
    </source>
</evidence>
<dbReference type="FunFam" id="3.40.50.300:FF:001577">
    <property type="entry name" value="ABC bile acid transporter"/>
    <property type="match status" value="1"/>
</dbReference>
<evidence type="ECO:0000256" key="5">
    <source>
        <dbReference type="ARBA" id="ARBA00022741"/>
    </source>
</evidence>
<dbReference type="SMART" id="SM00382">
    <property type="entry name" value="AAA"/>
    <property type="match status" value="2"/>
</dbReference>
<organism evidence="13 14">
    <name type="scientific">Corynespora cassiicola Philippines</name>
    <dbReference type="NCBI Taxonomy" id="1448308"/>
    <lineage>
        <taxon>Eukaryota</taxon>
        <taxon>Fungi</taxon>
        <taxon>Dikarya</taxon>
        <taxon>Ascomycota</taxon>
        <taxon>Pezizomycotina</taxon>
        <taxon>Dothideomycetes</taxon>
        <taxon>Pleosporomycetidae</taxon>
        <taxon>Pleosporales</taxon>
        <taxon>Corynesporascaceae</taxon>
        <taxon>Corynespora</taxon>
    </lineage>
</organism>
<dbReference type="InterPro" id="IPR011527">
    <property type="entry name" value="ABC1_TM_dom"/>
</dbReference>
<dbReference type="SUPFAM" id="SSF52540">
    <property type="entry name" value="P-loop containing nucleoside triphosphate hydrolases"/>
    <property type="match status" value="2"/>
</dbReference>
<dbReference type="FunFam" id="3.40.50.300:FF:001751">
    <property type="entry name" value="ABC bile acid transporter"/>
    <property type="match status" value="1"/>
</dbReference>
<dbReference type="CDD" id="cd18604">
    <property type="entry name" value="ABC_6TM_VMR1_D2_like"/>
    <property type="match status" value="1"/>
</dbReference>
<feature type="transmembrane region" description="Helical" evidence="10">
    <location>
        <begin position="179"/>
        <end position="196"/>
    </location>
</feature>
<dbReference type="PANTHER" id="PTHR24223:SF415">
    <property type="entry name" value="FI20190P1"/>
    <property type="match status" value="1"/>
</dbReference>
<dbReference type="GO" id="GO:0016887">
    <property type="term" value="F:ATP hydrolysis activity"/>
    <property type="evidence" value="ECO:0007669"/>
    <property type="project" value="InterPro"/>
</dbReference>
<evidence type="ECO:0000256" key="3">
    <source>
        <dbReference type="ARBA" id="ARBA00022692"/>
    </source>
</evidence>
<dbReference type="InterPro" id="IPR017871">
    <property type="entry name" value="ABC_transporter-like_CS"/>
</dbReference>
<keyword evidence="2" id="KW-0813">Transport</keyword>
<keyword evidence="7 10" id="KW-1133">Transmembrane helix</keyword>
<keyword evidence="3 10" id="KW-0812">Transmembrane</keyword>
<keyword evidence="5" id="KW-0547">Nucleotide-binding</keyword>
<dbReference type="Pfam" id="PF00005">
    <property type="entry name" value="ABC_tran"/>
    <property type="match status" value="2"/>
</dbReference>
<keyword evidence="4" id="KW-0677">Repeat</keyword>
<keyword evidence="8 10" id="KW-0472">Membrane</keyword>
<dbReference type="Proteomes" id="UP000240883">
    <property type="component" value="Unassembled WGS sequence"/>
</dbReference>
<evidence type="ECO:0000256" key="4">
    <source>
        <dbReference type="ARBA" id="ARBA00022737"/>
    </source>
</evidence>
<dbReference type="InterPro" id="IPR050173">
    <property type="entry name" value="ABC_transporter_C-like"/>
</dbReference>
<evidence type="ECO:0000256" key="8">
    <source>
        <dbReference type="ARBA" id="ARBA00023136"/>
    </source>
</evidence>
<keyword evidence="14" id="KW-1185">Reference proteome</keyword>
<proteinExistence type="predicted"/>
<keyword evidence="6" id="KW-0067">ATP-binding</keyword>
<dbReference type="FunFam" id="1.20.1560.10:FF:000013">
    <property type="entry name" value="ABC transporter C family member 2"/>
    <property type="match status" value="1"/>
</dbReference>
<dbReference type="CDD" id="cd03250">
    <property type="entry name" value="ABCC_MRP_domain1"/>
    <property type="match status" value="1"/>
</dbReference>
<feature type="transmembrane region" description="Helical" evidence="10">
    <location>
        <begin position="499"/>
        <end position="517"/>
    </location>
</feature>
<protein>
    <submittedName>
        <fullName evidence="13">ABC bile acid transporter-like protein</fullName>
    </submittedName>
</protein>
<feature type="transmembrane region" description="Helical" evidence="10">
    <location>
        <begin position="125"/>
        <end position="142"/>
    </location>
</feature>
<feature type="transmembrane region" description="Helical" evidence="10">
    <location>
        <begin position="1060"/>
        <end position="1082"/>
    </location>
</feature>
<comment type="subcellular location">
    <subcellularLocation>
        <location evidence="1">Membrane</location>
        <topology evidence="1">Multi-pass membrane protein</topology>
    </subcellularLocation>
</comment>
<dbReference type="EMBL" id="KZ678133">
    <property type="protein sequence ID" value="PSN69189.1"/>
    <property type="molecule type" value="Genomic_DNA"/>
</dbReference>
<dbReference type="SUPFAM" id="SSF90123">
    <property type="entry name" value="ABC transporter transmembrane region"/>
    <property type="match status" value="2"/>
</dbReference>